<dbReference type="RefSeq" id="WP_004314656.1">
    <property type="nucleotide sequence ID" value="NZ_ADKP01000062.1"/>
</dbReference>
<feature type="domain" description="YobI-like P-loop NTPase" evidence="4">
    <location>
        <begin position="25"/>
        <end position="422"/>
    </location>
</feature>
<organism evidence="5 6">
    <name type="scientific">Bacteroides xylanisolvens SD CC 1b</name>
    <dbReference type="NCBI Taxonomy" id="702447"/>
    <lineage>
        <taxon>Bacteria</taxon>
        <taxon>Pseudomonadati</taxon>
        <taxon>Bacteroidota</taxon>
        <taxon>Bacteroidia</taxon>
        <taxon>Bacteroidales</taxon>
        <taxon>Bacteroidaceae</taxon>
        <taxon>Bacteroides</taxon>
    </lineage>
</organism>
<evidence type="ECO:0000313" key="5">
    <source>
        <dbReference type="EMBL" id="CDM05503.1"/>
    </source>
</evidence>
<name>D4VID2_9BACE</name>
<dbReference type="Proteomes" id="UP000019380">
    <property type="component" value="Unassembled WGS sequence"/>
</dbReference>
<keyword evidence="3" id="KW-0812">Transmembrane</keyword>
<proteinExistence type="predicted"/>
<dbReference type="InterPro" id="IPR048428">
    <property type="entry name" value="YobI-NTPase"/>
</dbReference>
<keyword evidence="3" id="KW-1133">Transmembrane helix</keyword>
<feature type="transmembrane region" description="Helical" evidence="3">
    <location>
        <begin position="195"/>
        <end position="219"/>
    </location>
</feature>
<accession>D4VID2</accession>
<evidence type="ECO:0000259" key="4">
    <source>
        <dbReference type="Pfam" id="PF20693"/>
    </source>
</evidence>
<dbReference type="SUPFAM" id="SSF52540">
    <property type="entry name" value="P-loop containing nucleoside triphosphate hydrolases"/>
    <property type="match status" value="1"/>
</dbReference>
<comment type="caution">
    <text evidence="5">The sequence shown here is derived from an EMBL/GenBank/DDBJ whole genome shotgun (WGS) entry which is preliminary data.</text>
</comment>
<keyword evidence="1" id="KW-0175">Coiled coil</keyword>
<gene>
    <name evidence="5" type="ORF">BN890_30930</name>
</gene>
<evidence type="ECO:0000313" key="6">
    <source>
        <dbReference type="Proteomes" id="UP000019380"/>
    </source>
</evidence>
<dbReference type="AlphaFoldDB" id="D4VID2"/>
<feature type="compositionally biased region" description="Basic and acidic residues" evidence="2">
    <location>
        <begin position="96"/>
        <end position="112"/>
    </location>
</feature>
<feature type="transmembrane region" description="Helical" evidence="3">
    <location>
        <begin position="157"/>
        <end position="175"/>
    </location>
</feature>
<evidence type="ECO:0000256" key="1">
    <source>
        <dbReference type="SAM" id="Coils"/>
    </source>
</evidence>
<feature type="region of interest" description="Disordered" evidence="2">
    <location>
        <begin position="81"/>
        <end position="112"/>
    </location>
</feature>
<sequence>MTIETLLPKKLDKTDDSYKSVLDLNEALSSAEQEHIRNIALTGPFGSGKSSVLITLMEDFAEGRNYLPISLATLQANEEEIDLHESEEESNTQTPKKSEKDDVDSDNKDVSRKEKQIENLNRKIEYSILQQLIYREETKTVPNSRFRRITHLSKWGLFKYPFCIVLSIVCFFIVFEPSFAKVDTLYNLFNWGYPWNLAFDLIATAWLLLMLFVAVRYVLKSYSNSKLNKLNLKDGEIEVVENNSIFNRHLDEILYFFQVTQYNIVIIEDLDRFGTPNIFLKLRELNQLINESKIVNRHITFIYAVKDDIFKDEERTKFFDYITTVIPIINPSNSKDKLKHALEEKGCGSDGITDDDLSEMAFFIQDMRILTNIVNEYKQYRDKLCTSKGTKLNKTKLLAMIVYKNYYPQDFALLHRRQGKVYECISKKRLFVEEALKIIDGRKEKLSENEKTYINTLHLNLKELRLLFLYEFRNNANKRLVTIKINNAYRSLEDIADNDGFFEELLSLKTINYEYYYNYYNVTTSSQSVDLPTLMNELHYTERIEMLKYGAENFKKEYENIKKEIISIKSLKLKVLLNKYNLGMNQIYQQIHLSDMQDVFIRRGYIDEEYYDYISYFYPGMVSLEDRELLLNIKRQINQPYDYHIDKIENFVKELKEYMFESDAILNINLLDCLASKSIHKEMFNHFMYRLERNDAPLQFLSQYYIEGKQQNKVFAHYIEFDNSWNSIINWNNNTEKNNLIEAYLKYSSKITTDIQKWINANYKFLVEHLEEITLEKTQTLVANSCFTDLCDGSDDLLNYIVKHRCFKVNLNNLVIVTKHLSKGLAIPSFNNLNYTRIKGTNNDSFIGYVEDNISTVILELKDENKDESPESLLYILNSPSITEDSKNKYLSGQNYHIDGFVEILDENMYDVAIETRIILPTWENVSYYYTYKKCLSDTLSGYINHYANELSLMKCSDSIENKNLLYASLLGGTELAISNYSLLTTSFDGLFPQIALLEHLEKERLIILIKAGKVPFNQETITIINKTLSFADYIIYYSHEFAKKLDYNYKFSRSNAIEILKYGNFSLDDKYNIIGILPYDILKGSQILANIAIEVFNHKHEVNVNDEVLVNLIGVSNNIALKVQLITRLIRKGYTNHDNITHLVSAIDENYIDVCDKGKKAKLPNNELNLQFLTALEDIGFISSKREEKDGEYLRVYHKSQKNN</sequence>
<dbReference type="Pfam" id="PF20693">
    <property type="entry name" value="YobI-ATPase"/>
    <property type="match status" value="1"/>
</dbReference>
<keyword evidence="3" id="KW-0472">Membrane</keyword>
<dbReference type="InterPro" id="IPR027417">
    <property type="entry name" value="P-loop_NTPase"/>
</dbReference>
<reference evidence="5 6" key="1">
    <citation type="submission" date="2013-12" db="EMBL/GenBank/DDBJ databases">
        <title>Improved hybrid genome assemblies of Bacteroides xylanisolvens SD CC 1b and Bacteroides xylanisolvens SD CC 2a using Illumina and 454 Sequencing.</title>
        <authorList>
            <person name="Ramaraj T."/>
            <person name="Sundararajan A."/>
            <person name="Mudge J."/>
            <person name="Schilkey F.D."/>
            <person name="Delvecchio V."/>
            <person name="Donlon M."/>
            <person name="Ziemer C."/>
        </authorList>
    </citation>
    <scope>NUCLEOTIDE SEQUENCE [LARGE SCALE GENOMIC DNA]</scope>
</reference>
<dbReference type="EMBL" id="CBXG010000035">
    <property type="protein sequence ID" value="CDM05503.1"/>
    <property type="molecule type" value="Genomic_DNA"/>
</dbReference>
<feature type="compositionally biased region" description="Acidic residues" evidence="2">
    <location>
        <begin position="81"/>
        <end position="90"/>
    </location>
</feature>
<evidence type="ECO:0000256" key="3">
    <source>
        <dbReference type="SAM" id="Phobius"/>
    </source>
</evidence>
<protein>
    <recommendedName>
        <fullName evidence="4">YobI-like P-loop NTPase domain-containing protein</fullName>
    </recommendedName>
</protein>
<evidence type="ECO:0000256" key="2">
    <source>
        <dbReference type="SAM" id="MobiDB-lite"/>
    </source>
</evidence>
<feature type="coiled-coil region" evidence="1">
    <location>
        <begin position="544"/>
        <end position="571"/>
    </location>
</feature>